<evidence type="ECO:0000256" key="1">
    <source>
        <dbReference type="ARBA" id="ARBA00010894"/>
    </source>
</evidence>
<reference evidence="3 4" key="1">
    <citation type="journal article" date="2023" name="ISME J.">
        <title>Thermophilic Dehalococcoidia with unusual traits shed light on an unexpected past.</title>
        <authorList>
            <person name="Palmer M."/>
            <person name="Covington J.K."/>
            <person name="Zhou E.M."/>
            <person name="Thomas S.C."/>
            <person name="Habib N."/>
            <person name="Seymour C.O."/>
            <person name="Lai D."/>
            <person name="Johnston J."/>
            <person name="Hashimi A."/>
            <person name="Jiao J.Y."/>
            <person name="Muok A.R."/>
            <person name="Liu L."/>
            <person name="Xian W.D."/>
            <person name="Zhi X.Y."/>
            <person name="Li M.M."/>
            <person name="Silva L.P."/>
            <person name="Bowen B.P."/>
            <person name="Louie K."/>
            <person name="Briegel A."/>
            <person name="Pett-Ridge J."/>
            <person name="Weber P.K."/>
            <person name="Tocheva E.I."/>
            <person name="Woyke T."/>
            <person name="Northen T.R."/>
            <person name="Mayali X."/>
            <person name="Li W.J."/>
            <person name="Hedlund B.P."/>
        </authorList>
    </citation>
    <scope>NUCLEOTIDE SEQUENCE [LARGE SCALE GENOMIC DNA]</scope>
    <source>
        <strain evidence="3 4">YIM 72310</strain>
    </source>
</reference>
<dbReference type="RefSeq" id="WP_270056933.1">
    <property type="nucleotide sequence ID" value="NZ_CP115149.1"/>
</dbReference>
<keyword evidence="2" id="KW-1133">Transmembrane helix</keyword>
<evidence type="ECO:0000256" key="2">
    <source>
        <dbReference type="SAM" id="Phobius"/>
    </source>
</evidence>
<gene>
    <name evidence="3" type="ORF">O0235_02225</name>
</gene>
<dbReference type="Pfam" id="PF02325">
    <property type="entry name" value="CCB3_YggT"/>
    <property type="match status" value="1"/>
</dbReference>
<dbReference type="PANTHER" id="PTHR33219">
    <property type="entry name" value="YLMG HOMOLOG PROTEIN 2, CHLOROPLASTIC"/>
    <property type="match status" value="1"/>
</dbReference>
<dbReference type="Proteomes" id="UP001212803">
    <property type="component" value="Chromosome"/>
</dbReference>
<protein>
    <submittedName>
        <fullName evidence="3">YggT family protein</fullName>
    </submittedName>
</protein>
<keyword evidence="2" id="KW-0812">Transmembrane</keyword>
<keyword evidence="4" id="KW-1185">Reference proteome</keyword>
<evidence type="ECO:0000313" key="4">
    <source>
        <dbReference type="Proteomes" id="UP001212803"/>
    </source>
</evidence>
<organism evidence="3 4">
    <name type="scientific">Tepidiforma flava</name>
    <dbReference type="NCBI Taxonomy" id="3004094"/>
    <lineage>
        <taxon>Bacteria</taxon>
        <taxon>Bacillati</taxon>
        <taxon>Chloroflexota</taxon>
        <taxon>Tepidiformia</taxon>
        <taxon>Tepidiformales</taxon>
        <taxon>Tepidiformaceae</taxon>
        <taxon>Tepidiforma</taxon>
    </lineage>
</organism>
<accession>A0ABY7M8Q7</accession>
<dbReference type="PANTHER" id="PTHR33219:SF14">
    <property type="entry name" value="PROTEIN COFACTOR ASSEMBLY OF COMPLEX C SUBUNIT B CCB3, CHLOROPLASTIC-RELATED"/>
    <property type="match status" value="1"/>
</dbReference>
<evidence type="ECO:0000313" key="3">
    <source>
        <dbReference type="EMBL" id="WBL36409.1"/>
    </source>
</evidence>
<name>A0ABY7M8Q7_9CHLR</name>
<sequence length="86" mass="9907">MNPAIAQLFTLFLWLLILAIFLRSLMSWFPISQDNEVARLLYRVTEPLLEPVRRVLPRTGFIDFSGMVVIILLYVMISVVQRAAAQ</sequence>
<dbReference type="EMBL" id="CP115149">
    <property type="protein sequence ID" value="WBL36409.1"/>
    <property type="molecule type" value="Genomic_DNA"/>
</dbReference>
<proteinExistence type="inferred from homology"/>
<feature type="transmembrane region" description="Helical" evidence="2">
    <location>
        <begin position="61"/>
        <end position="80"/>
    </location>
</feature>
<dbReference type="InterPro" id="IPR003425">
    <property type="entry name" value="CCB3/YggT"/>
</dbReference>
<comment type="similarity">
    <text evidence="1">Belongs to the YggT family.</text>
</comment>
<keyword evidence="2" id="KW-0472">Membrane</keyword>